<feature type="domain" description="CusB-like barrel-sandwich hybrid" evidence="6">
    <location>
        <begin position="136"/>
        <end position="251"/>
    </location>
</feature>
<proteinExistence type="inferred from homology"/>
<gene>
    <name evidence="9" type="ORF">WNY77_05445</name>
</gene>
<dbReference type="Pfam" id="PF25975">
    <property type="entry name" value="CzcB_C"/>
    <property type="match status" value="1"/>
</dbReference>
<dbReference type="InterPro" id="IPR058790">
    <property type="entry name" value="BSH_CusB"/>
</dbReference>
<dbReference type="Gene3D" id="2.40.50.320">
    <property type="entry name" value="Copper binding periplasmic protein CusF"/>
    <property type="match status" value="1"/>
</dbReference>
<evidence type="ECO:0000256" key="2">
    <source>
        <dbReference type="ARBA" id="ARBA00022448"/>
    </source>
</evidence>
<dbReference type="InterPro" id="IPR042230">
    <property type="entry name" value="CusF_sf"/>
</dbReference>
<dbReference type="Gene3D" id="2.40.420.20">
    <property type="match status" value="1"/>
</dbReference>
<dbReference type="Pfam" id="PF25919">
    <property type="entry name" value="BSH_CusB"/>
    <property type="match status" value="1"/>
</dbReference>
<dbReference type="InterPro" id="IPR058649">
    <property type="entry name" value="CzcB_C"/>
</dbReference>
<dbReference type="InterPro" id="IPR051909">
    <property type="entry name" value="MFP_Cation_Efflux"/>
</dbReference>
<dbReference type="Proteomes" id="UP001461163">
    <property type="component" value="Unassembled WGS sequence"/>
</dbReference>
<dbReference type="Gene3D" id="6.10.140.730">
    <property type="match status" value="1"/>
</dbReference>
<protein>
    <submittedName>
        <fullName evidence="9">Efflux RND transporter periplasmic adaptor subunit</fullName>
    </submittedName>
</protein>
<feature type="domain" description="CzcB-like C-terminal circularly permuted SH3-like" evidence="8">
    <location>
        <begin position="338"/>
        <end position="398"/>
    </location>
</feature>
<evidence type="ECO:0000313" key="9">
    <source>
        <dbReference type="EMBL" id="MEM5496832.1"/>
    </source>
</evidence>
<dbReference type="EMBL" id="JBBMQS010000002">
    <property type="protein sequence ID" value="MEM5496832.1"/>
    <property type="molecule type" value="Genomic_DNA"/>
</dbReference>
<evidence type="ECO:0000256" key="3">
    <source>
        <dbReference type="SAM" id="Phobius"/>
    </source>
</evidence>
<keyword evidence="3" id="KW-1133">Transmembrane helix</keyword>
<keyword evidence="3" id="KW-0472">Membrane</keyword>
<dbReference type="Pfam" id="PF11604">
    <property type="entry name" value="CusF_Ec"/>
    <property type="match status" value="1"/>
</dbReference>
<evidence type="ECO:0000259" key="6">
    <source>
        <dbReference type="Pfam" id="PF25919"/>
    </source>
</evidence>
<evidence type="ECO:0000259" key="7">
    <source>
        <dbReference type="Pfam" id="PF25954"/>
    </source>
</evidence>
<keyword evidence="3" id="KW-0812">Transmembrane</keyword>
<dbReference type="Pfam" id="PF25954">
    <property type="entry name" value="Beta-barrel_RND_2"/>
    <property type="match status" value="1"/>
</dbReference>
<dbReference type="RefSeq" id="WP_342881130.1">
    <property type="nucleotide sequence ID" value="NZ_JBBMQS010000002.1"/>
</dbReference>
<dbReference type="InterPro" id="IPR006143">
    <property type="entry name" value="RND_pump_MFP"/>
</dbReference>
<feature type="domain" description="Heavy metal binding" evidence="4">
    <location>
        <begin position="51"/>
        <end position="76"/>
    </location>
</feature>
<dbReference type="InterPro" id="IPR058791">
    <property type="entry name" value="3HB_CusB"/>
</dbReference>
<feature type="transmembrane region" description="Helical" evidence="3">
    <location>
        <begin position="7"/>
        <end position="25"/>
    </location>
</feature>
<dbReference type="PANTHER" id="PTHR30097:SF15">
    <property type="entry name" value="CATION EFFLUX SYSTEM PROTEIN CUSB"/>
    <property type="match status" value="1"/>
</dbReference>
<dbReference type="Pfam" id="PF25869">
    <property type="entry name" value="3HB_CusB"/>
    <property type="match status" value="1"/>
</dbReference>
<keyword evidence="10" id="KW-1185">Reference proteome</keyword>
<dbReference type="Pfam" id="PF19335">
    <property type="entry name" value="HMBD"/>
    <property type="match status" value="1"/>
</dbReference>
<evidence type="ECO:0000259" key="4">
    <source>
        <dbReference type="Pfam" id="PF19335"/>
    </source>
</evidence>
<feature type="domain" description="CusB-like three alpha-helical bundle" evidence="5">
    <location>
        <begin position="171"/>
        <end position="216"/>
    </location>
</feature>
<dbReference type="PANTHER" id="PTHR30097">
    <property type="entry name" value="CATION EFFLUX SYSTEM PROTEIN CUSB"/>
    <property type="match status" value="1"/>
</dbReference>
<feature type="domain" description="CusB-like beta-barrel" evidence="7">
    <location>
        <begin position="255"/>
        <end position="331"/>
    </location>
</feature>
<evidence type="ECO:0000259" key="8">
    <source>
        <dbReference type="Pfam" id="PF25975"/>
    </source>
</evidence>
<dbReference type="InterPro" id="IPR058792">
    <property type="entry name" value="Beta-barrel_RND_2"/>
</dbReference>
<organism evidence="9 10">
    <name type="scientific">Paraglaciecola mesophila</name>
    <dbReference type="NCBI Taxonomy" id="197222"/>
    <lineage>
        <taxon>Bacteria</taxon>
        <taxon>Pseudomonadati</taxon>
        <taxon>Pseudomonadota</taxon>
        <taxon>Gammaproteobacteria</taxon>
        <taxon>Alteromonadales</taxon>
        <taxon>Alteromonadaceae</taxon>
        <taxon>Paraglaciecola</taxon>
    </lineage>
</organism>
<evidence type="ECO:0000256" key="1">
    <source>
        <dbReference type="ARBA" id="ARBA00009477"/>
    </source>
</evidence>
<dbReference type="InterPro" id="IPR021647">
    <property type="entry name" value="CusF_Ec"/>
</dbReference>
<evidence type="ECO:0000259" key="5">
    <source>
        <dbReference type="Pfam" id="PF25869"/>
    </source>
</evidence>
<comment type="similarity">
    <text evidence="1">Belongs to the membrane fusion protein (MFP) (TC 8.A.1) family.</text>
</comment>
<comment type="caution">
    <text evidence="9">The sequence shown here is derived from an EMBL/GenBank/DDBJ whole genome shotgun (WGS) entry which is preliminary data.</text>
</comment>
<name>A0ABU9SSF3_9ALTE</name>
<dbReference type="NCBIfam" id="TIGR01730">
    <property type="entry name" value="RND_mfp"/>
    <property type="match status" value="1"/>
</dbReference>
<dbReference type="SUPFAM" id="SSF111369">
    <property type="entry name" value="HlyD-like secretion proteins"/>
    <property type="match status" value="1"/>
</dbReference>
<reference evidence="9 10" key="1">
    <citation type="submission" date="2024-03" db="EMBL/GenBank/DDBJ databases">
        <title>Community enrichment and isolation of bacterial strains for fucoidan degradation.</title>
        <authorList>
            <person name="Sichert A."/>
        </authorList>
    </citation>
    <scope>NUCLEOTIDE SEQUENCE [LARGE SCALE GENOMIC DNA]</scope>
    <source>
        <strain evidence="9 10">AS12</strain>
    </source>
</reference>
<dbReference type="InterPro" id="IPR045800">
    <property type="entry name" value="HMBD"/>
</dbReference>
<accession>A0ABU9SSF3</accession>
<evidence type="ECO:0000313" key="10">
    <source>
        <dbReference type="Proteomes" id="UP001461163"/>
    </source>
</evidence>
<keyword evidence="2" id="KW-0813">Transport</keyword>
<sequence length="524" mass="58621">MRTFFNVTISFVVGAVIALVIYTQLNEQESNTDMGHSSDAEQRQSKKTPLYWVAPMDANFRRDKPGKSPMGMDLIPFYGAGSGNSSSQSEQAGRVKVSPNVVNNLGVRTDFARIAPLENTIQTVGYVGYNEDKIVHMHPRVEGWVDALYVSTAGESVTKGQKVYGIYSPQLVSAQEEYLLAKKRNNPALIKAARLRLQSLHMPKEALLQLDSRNEVMQSVTFYAPQSGVLEHLKIRHGFYVEPGTTLMSIASLEEVWVEAEVFEHQVDLIEEGLGVTMSVGYLPGRQWQGKLDYIYPSLDETTRALRVRLRFENSERLLKPNMFANVTIEAKPSLPVVLVPRNAVIRTGVQDRVVLALGDGYFKSIEVKLGRMNREFIEIQSGIHAGDEVVVSAQFLLDSQSSISSDFKRYEHHDAQNMQGMTDTQDMPDMNTHSSANKPNIQQASVRGVINSVDVTTRQVNISRAGIEKWNRGPATMDFVLGSELEQAKINRLQETKAIQFTFEIRDGDFVITKLCVVDEETP</sequence>
<dbReference type="Gene3D" id="2.40.30.170">
    <property type="match status" value="1"/>
</dbReference>